<accession>A0ABP2AU13</accession>
<keyword evidence="6 11" id="KW-0375">Hydrogen ion transport</keyword>
<evidence type="ECO:0000256" key="1">
    <source>
        <dbReference type="ARBA" id="ARBA00004141"/>
    </source>
</evidence>
<dbReference type="HAMAP" id="MF_01393">
    <property type="entry name" value="ATP_synth_a_bact"/>
    <property type="match status" value="1"/>
</dbReference>
<keyword evidence="9 11" id="KW-0472">Membrane</keyword>
<dbReference type="PANTHER" id="PTHR42823:SF3">
    <property type="entry name" value="ATP SYNTHASE SUBUNIT A, CHLOROPLASTIC"/>
    <property type="match status" value="1"/>
</dbReference>
<feature type="transmembrane region" description="Helical" evidence="11">
    <location>
        <begin position="105"/>
        <end position="124"/>
    </location>
</feature>
<evidence type="ECO:0000256" key="8">
    <source>
        <dbReference type="ARBA" id="ARBA00023065"/>
    </source>
</evidence>
<comment type="function">
    <text evidence="11">Key component of the proton channel; it plays a direct role in the translocation of protons across the membrane.</text>
</comment>
<comment type="similarity">
    <text evidence="2 11">Belongs to the ATPase A chain family.</text>
</comment>
<feature type="transmembrane region" description="Helical" evidence="11">
    <location>
        <begin position="76"/>
        <end position="98"/>
    </location>
</feature>
<reference evidence="12 13" key="1">
    <citation type="submission" date="2015-09" db="EMBL/GenBank/DDBJ databases">
        <authorList>
            <consortium name="Pathogen Informatics"/>
            <person name="Wu L."/>
            <person name="Ma J."/>
        </authorList>
    </citation>
    <scope>NUCLEOTIDE SEQUENCE [LARGE SCALE GENOMIC DNA]</scope>
    <source>
        <strain evidence="12 13">2789STDY5834858</strain>
    </source>
</reference>
<keyword evidence="5 11" id="KW-0812">Transmembrane</keyword>
<dbReference type="InterPro" id="IPR045082">
    <property type="entry name" value="ATP_syn_F0_a_bact/chloroplast"/>
</dbReference>
<keyword evidence="4 11" id="KW-0138">CF(0)</keyword>
<dbReference type="Proteomes" id="UP000095488">
    <property type="component" value="Unassembled WGS sequence"/>
</dbReference>
<dbReference type="SUPFAM" id="SSF81336">
    <property type="entry name" value="F1F0 ATP synthase subunit A"/>
    <property type="match status" value="1"/>
</dbReference>
<evidence type="ECO:0000256" key="9">
    <source>
        <dbReference type="ARBA" id="ARBA00023136"/>
    </source>
</evidence>
<evidence type="ECO:0000256" key="2">
    <source>
        <dbReference type="ARBA" id="ARBA00006810"/>
    </source>
</evidence>
<feature type="transmembrane region" description="Helical" evidence="11">
    <location>
        <begin position="12"/>
        <end position="38"/>
    </location>
</feature>
<dbReference type="PRINTS" id="PR00123">
    <property type="entry name" value="ATPASEA"/>
</dbReference>
<protein>
    <recommendedName>
        <fullName evidence="11">ATP synthase subunit a</fullName>
    </recommendedName>
    <alternativeName>
        <fullName evidence="11">ATP synthase F0 sector subunit a</fullName>
    </alternativeName>
    <alternativeName>
        <fullName evidence="11">F-ATPase subunit 6</fullName>
    </alternativeName>
</protein>
<organism evidence="12 13">
    <name type="scientific">Sarcina ventriculi</name>
    <name type="common">Clostridium ventriculi</name>
    <dbReference type="NCBI Taxonomy" id="1267"/>
    <lineage>
        <taxon>Bacteria</taxon>
        <taxon>Bacillati</taxon>
        <taxon>Bacillota</taxon>
        <taxon>Clostridia</taxon>
        <taxon>Eubacteriales</taxon>
        <taxon>Clostridiaceae</taxon>
        <taxon>Sarcina</taxon>
    </lineage>
</organism>
<dbReference type="Gene3D" id="1.20.120.220">
    <property type="entry name" value="ATP synthase, F0 complex, subunit A"/>
    <property type="match status" value="1"/>
</dbReference>
<evidence type="ECO:0000256" key="7">
    <source>
        <dbReference type="ARBA" id="ARBA00022989"/>
    </source>
</evidence>
<feature type="transmembrane region" description="Helical" evidence="11">
    <location>
        <begin position="170"/>
        <end position="191"/>
    </location>
</feature>
<feature type="transmembrane region" description="Helical" evidence="11">
    <location>
        <begin position="144"/>
        <end position="163"/>
    </location>
</feature>
<keyword evidence="8 11" id="KW-0406">Ion transport</keyword>
<dbReference type="InterPro" id="IPR000568">
    <property type="entry name" value="ATP_synth_F0_asu"/>
</dbReference>
<evidence type="ECO:0000256" key="11">
    <source>
        <dbReference type="HAMAP-Rule" id="MF_01393"/>
    </source>
</evidence>
<evidence type="ECO:0000256" key="3">
    <source>
        <dbReference type="ARBA" id="ARBA00022448"/>
    </source>
</evidence>
<dbReference type="CDD" id="cd00310">
    <property type="entry name" value="ATP-synt_Fo_a_6"/>
    <property type="match status" value="1"/>
</dbReference>
<evidence type="ECO:0000313" key="13">
    <source>
        <dbReference type="Proteomes" id="UP000095488"/>
    </source>
</evidence>
<proteinExistence type="inferred from homology"/>
<comment type="subcellular location">
    <subcellularLocation>
        <location evidence="11">Cell membrane</location>
        <topology evidence="11">Multi-pass membrane protein</topology>
    </subcellularLocation>
    <subcellularLocation>
        <location evidence="1">Membrane</location>
        <topology evidence="1">Multi-pass membrane protein</topology>
    </subcellularLocation>
</comment>
<dbReference type="EMBL" id="CYZR01000005">
    <property type="protein sequence ID" value="CUO04301.1"/>
    <property type="molecule type" value="Genomic_DNA"/>
</dbReference>
<name>A0ABP2AU13_SARVE</name>
<dbReference type="Pfam" id="PF00119">
    <property type="entry name" value="ATP-synt_A"/>
    <property type="match status" value="1"/>
</dbReference>
<evidence type="ECO:0000256" key="5">
    <source>
        <dbReference type="ARBA" id="ARBA00022692"/>
    </source>
</evidence>
<evidence type="ECO:0000256" key="6">
    <source>
        <dbReference type="ARBA" id="ARBA00022781"/>
    </source>
</evidence>
<sequence length="225" mass="25176">MNVFAPNFTVNIAGIKIIAPIIYEWATMIFLIIASILLTRKMSTRNPSKIQTLIEMLYSFLEGLVVDNVGEEYSNFIPVLGTMFMMLFILDTSGMLGFSEATSNLSVTAGFTIITFCIMHGNAIKKNGVKEYFKGYARPYVPMILLNLMELFILPLSLCLRLFGNMLAAAIVVGLVYSGLNSLNWACQLVIPIPVHLFFDAFDGIIQTIIFVMLTVMYMKLQAEH</sequence>
<dbReference type="PANTHER" id="PTHR42823">
    <property type="entry name" value="ATP SYNTHASE SUBUNIT A, CHLOROPLASTIC"/>
    <property type="match status" value="1"/>
</dbReference>
<dbReference type="RefSeq" id="WP_055259558.1">
    <property type="nucleotide sequence ID" value="NZ_BCMV01000081.1"/>
</dbReference>
<keyword evidence="10 11" id="KW-0066">ATP synthesis</keyword>
<evidence type="ECO:0000256" key="4">
    <source>
        <dbReference type="ARBA" id="ARBA00022547"/>
    </source>
</evidence>
<keyword evidence="7 11" id="KW-1133">Transmembrane helix</keyword>
<keyword evidence="13" id="KW-1185">Reference proteome</keyword>
<keyword evidence="3 11" id="KW-0813">Transport</keyword>
<evidence type="ECO:0000313" key="12">
    <source>
        <dbReference type="EMBL" id="CUO04301.1"/>
    </source>
</evidence>
<feature type="transmembrane region" description="Helical" evidence="11">
    <location>
        <begin position="197"/>
        <end position="219"/>
    </location>
</feature>
<dbReference type="NCBIfam" id="NF004484">
    <property type="entry name" value="PRK05815.3-2"/>
    <property type="match status" value="1"/>
</dbReference>
<dbReference type="InterPro" id="IPR035908">
    <property type="entry name" value="F0_ATP_A_sf"/>
</dbReference>
<comment type="caution">
    <text evidence="12">The sequence shown here is derived from an EMBL/GenBank/DDBJ whole genome shotgun (WGS) entry which is preliminary data.</text>
</comment>
<keyword evidence="11" id="KW-1003">Cell membrane</keyword>
<evidence type="ECO:0000256" key="10">
    <source>
        <dbReference type="ARBA" id="ARBA00023310"/>
    </source>
</evidence>
<gene>
    <name evidence="11 12" type="primary">atpB</name>
    <name evidence="12" type="ORF">ERS852473_01760</name>
</gene>